<dbReference type="Gene3D" id="1.20.910.10">
    <property type="entry name" value="Heme oxygenase-like"/>
    <property type="match status" value="1"/>
</dbReference>
<feature type="domain" description="Thiaminase-2/PQQC" evidence="11">
    <location>
        <begin position="10"/>
        <end position="217"/>
    </location>
</feature>
<dbReference type="PANTHER" id="PTHR43198:SF2">
    <property type="entry name" value="SI:CH1073-67J19.1-RELATED"/>
    <property type="match status" value="1"/>
</dbReference>
<dbReference type="InterPro" id="IPR004305">
    <property type="entry name" value="Thiaminase-2/PQQC"/>
</dbReference>
<dbReference type="GO" id="GO:0009229">
    <property type="term" value="P:thiamine diphosphate biosynthetic process"/>
    <property type="evidence" value="ECO:0007669"/>
    <property type="project" value="UniProtKB-UniPathway"/>
</dbReference>
<proteinExistence type="inferred from homology"/>
<feature type="active site" description="Proton donor" evidence="10">
    <location>
        <position position="208"/>
    </location>
</feature>
<comment type="catalytic activity">
    <reaction evidence="8 9">
        <text>thiamine + H2O = 5-(2-hydroxyethyl)-4-methylthiazole + 4-amino-5-hydroxymethyl-2-methylpyrimidine + H(+)</text>
        <dbReference type="Rhea" id="RHEA:17509"/>
        <dbReference type="ChEBI" id="CHEBI:15377"/>
        <dbReference type="ChEBI" id="CHEBI:15378"/>
        <dbReference type="ChEBI" id="CHEBI:16892"/>
        <dbReference type="ChEBI" id="CHEBI:17957"/>
        <dbReference type="ChEBI" id="CHEBI:18385"/>
        <dbReference type="EC" id="3.5.99.2"/>
    </reaction>
</comment>
<dbReference type="UniPathway" id="UPA00060"/>
<dbReference type="EMBL" id="NIBG01000004">
    <property type="protein sequence ID" value="PAB60010.1"/>
    <property type="molecule type" value="Genomic_DNA"/>
</dbReference>
<reference evidence="12 13" key="1">
    <citation type="submission" date="2017-06" db="EMBL/GenBank/DDBJ databases">
        <title>Draft genome sequence of anaerobic fermentative bacterium Anaeromicrobium sediminis DY2726D isolated from West Pacific Ocean sediments.</title>
        <authorList>
            <person name="Zeng X."/>
        </authorList>
    </citation>
    <scope>NUCLEOTIDE SEQUENCE [LARGE SCALE GENOMIC DNA]</scope>
    <source>
        <strain evidence="12 13">DY2726D</strain>
    </source>
</reference>
<dbReference type="SUPFAM" id="SSF48613">
    <property type="entry name" value="Heme oxygenase-like"/>
    <property type="match status" value="1"/>
</dbReference>
<dbReference type="RefSeq" id="WP_095132160.1">
    <property type="nucleotide sequence ID" value="NZ_NIBG01000004.1"/>
</dbReference>
<evidence type="ECO:0000259" key="11">
    <source>
        <dbReference type="Pfam" id="PF03070"/>
    </source>
</evidence>
<accession>A0A267MMP1</accession>
<dbReference type="OrthoDB" id="34166at2"/>
<evidence type="ECO:0000256" key="2">
    <source>
        <dbReference type="ARBA" id="ARBA00004948"/>
    </source>
</evidence>
<dbReference type="GO" id="GO:0009228">
    <property type="term" value="P:thiamine biosynthetic process"/>
    <property type="evidence" value="ECO:0007669"/>
    <property type="project" value="UniProtKB-KW"/>
</dbReference>
<evidence type="ECO:0000256" key="7">
    <source>
        <dbReference type="ARBA" id="ARBA00022977"/>
    </source>
</evidence>
<evidence type="ECO:0000313" key="13">
    <source>
        <dbReference type="Proteomes" id="UP000216024"/>
    </source>
</evidence>
<keyword evidence="7 9" id="KW-0784">Thiamine biosynthesis</keyword>
<dbReference type="InterPro" id="IPR016084">
    <property type="entry name" value="Haem_Oase-like_multi-hlx"/>
</dbReference>
<protein>
    <recommendedName>
        <fullName evidence="6 9">Aminopyrimidine aminohydrolase</fullName>
        <ecNumber evidence="5 9">3.5.99.2</ecNumber>
    </recommendedName>
</protein>
<comment type="caution">
    <text evidence="12">The sequence shown here is derived from an EMBL/GenBank/DDBJ whole genome shotgun (WGS) entry which is preliminary data.</text>
</comment>
<comment type="subunit">
    <text evidence="4">Homotetramer.</text>
</comment>
<organism evidence="12 13">
    <name type="scientific">Anaeromicrobium sediminis</name>
    <dbReference type="NCBI Taxonomy" id="1478221"/>
    <lineage>
        <taxon>Bacteria</taxon>
        <taxon>Bacillati</taxon>
        <taxon>Bacillota</taxon>
        <taxon>Clostridia</taxon>
        <taxon>Peptostreptococcales</taxon>
        <taxon>Thermotaleaceae</taxon>
        <taxon>Anaeromicrobium</taxon>
    </lineage>
</organism>
<dbReference type="PIRSF" id="PIRSF003170">
    <property type="entry name" value="Pet18p"/>
    <property type="match status" value="1"/>
</dbReference>
<dbReference type="InterPro" id="IPR050967">
    <property type="entry name" value="Thiamine_Salvage_TenA"/>
</dbReference>
<dbReference type="PANTHER" id="PTHR43198">
    <property type="entry name" value="BIFUNCTIONAL TH2 PROTEIN"/>
    <property type="match status" value="1"/>
</dbReference>
<dbReference type="Pfam" id="PF03070">
    <property type="entry name" value="TENA_THI-4"/>
    <property type="match status" value="1"/>
</dbReference>
<dbReference type="InterPro" id="IPR026285">
    <property type="entry name" value="TenA_E"/>
</dbReference>
<keyword evidence="9" id="KW-0378">Hydrolase</keyword>
<dbReference type="NCBIfam" id="TIGR04306">
    <property type="entry name" value="salvage_TenA"/>
    <property type="match status" value="1"/>
</dbReference>
<dbReference type="EC" id="3.5.99.2" evidence="5 9"/>
<evidence type="ECO:0000256" key="3">
    <source>
        <dbReference type="ARBA" id="ARBA00010264"/>
    </source>
</evidence>
<evidence type="ECO:0000256" key="6">
    <source>
        <dbReference type="ARBA" id="ARBA00013647"/>
    </source>
</evidence>
<dbReference type="CDD" id="cd19369">
    <property type="entry name" value="TenA_C-like"/>
    <property type="match status" value="1"/>
</dbReference>
<evidence type="ECO:0000256" key="1">
    <source>
        <dbReference type="ARBA" id="ARBA00001881"/>
    </source>
</evidence>
<comment type="catalytic activity">
    <reaction evidence="1 9">
        <text>4-amino-5-aminomethyl-2-methylpyrimidine + H2O = 4-amino-5-hydroxymethyl-2-methylpyrimidine + NH4(+)</text>
        <dbReference type="Rhea" id="RHEA:31799"/>
        <dbReference type="ChEBI" id="CHEBI:15377"/>
        <dbReference type="ChEBI" id="CHEBI:16892"/>
        <dbReference type="ChEBI" id="CHEBI:28938"/>
        <dbReference type="ChEBI" id="CHEBI:63416"/>
        <dbReference type="EC" id="3.5.99.2"/>
    </reaction>
</comment>
<dbReference type="AlphaFoldDB" id="A0A267MMP1"/>
<dbReference type="InterPro" id="IPR027574">
    <property type="entry name" value="Thiaminase_II"/>
</dbReference>
<evidence type="ECO:0000256" key="8">
    <source>
        <dbReference type="ARBA" id="ARBA00048337"/>
    </source>
</evidence>
<evidence type="ECO:0000256" key="4">
    <source>
        <dbReference type="ARBA" id="ARBA00011881"/>
    </source>
</evidence>
<evidence type="ECO:0000313" key="12">
    <source>
        <dbReference type="EMBL" id="PAB60010.1"/>
    </source>
</evidence>
<name>A0A267MMP1_9FIRM</name>
<gene>
    <name evidence="12" type="primary">tenA</name>
    <name evidence="12" type="ORF">CCE28_06445</name>
</gene>
<comment type="pathway">
    <text evidence="2 9">Cofactor biosynthesis; thiamine diphosphate biosynthesis.</text>
</comment>
<evidence type="ECO:0000256" key="5">
    <source>
        <dbReference type="ARBA" id="ARBA00012684"/>
    </source>
</evidence>
<dbReference type="Proteomes" id="UP000216024">
    <property type="component" value="Unassembled WGS sequence"/>
</dbReference>
<dbReference type="GO" id="GO:0005829">
    <property type="term" value="C:cytosol"/>
    <property type="evidence" value="ECO:0007669"/>
    <property type="project" value="TreeGrafter"/>
</dbReference>
<comment type="similarity">
    <text evidence="3 9">Belongs to the TenA family.</text>
</comment>
<evidence type="ECO:0000256" key="9">
    <source>
        <dbReference type="PIRNR" id="PIRNR003170"/>
    </source>
</evidence>
<sequence>MKFTDYLFEEVKPVWEEYLIHPFIKEIADGTLDKEKFKYYLIQDYLYLKEYAKVFCVGVVKAQTMKDMKFFYKSIKGTMEDETAVHIKYLKDFGMEPEEVEKCEYDLTTSSYTSYMQALALTGDIREIAIATLPCTWSYNYIGKYLLENHGNELENNFYRHWIELYGSEGFTDFSDAWIEYTDRICENICESERKKLRDIFIKASIYEMEFWHMAYKERT</sequence>
<keyword evidence="13" id="KW-1185">Reference proteome</keyword>
<evidence type="ECO:0000256" key="10">
    <source>
        <dbReference type="PIRSR" id="PIRSR003170-1"/>
    </source>
</evidence>
<dbReference type="GO" id="GO:0050334">
    <property type="term" value="F:thiaminase activity"/>
    <property type="evidence" value="ECO:0007669"/>
    <property type="project" value="UniProtKB-UniRule"/>
</dbReference>
<comment type="function">
    <text evidence="9">Catalyzes an amino-pyrimidine hydrolysis reaction at the C5' of the pyrimidine moiety of thiamine compounds, a reaction that is part of a thiamine salvage pathway. Thus, catalyzes the conversion of 4-amino-5-aminomethyl-2-methylpyrimidine to 4-amino-5-hydroxymethyl-2-methylpyrimidine (HMP).</text>
</comment>